<evidence type="ECO:0000259" key="8">
    <source>
        <dbReference type="Pfam" id="PF02836"/>
    </source>
</evidence>
<dbReference type="Gene3D" id="2.60.40.10">
    <property type="entry name" value="Immunoglobulins"/>
    <property type="match status" value="1"/>
</dbReference>
<dbReference type="Pfam" id="PF02836">
    <property type="entry name" value="Glyco_hydro_2_C"/>
    <property type="match status" value="1"/>
</dbReference>
<dbReference type="InterPro" id="IPR017853">
    <property type="entry name" value="GH"/>
</dbReference>
<dbReference type="GO" id="GO:0004566">
    <property type="term" value="F:beta-glucuronidase activity"/>
    <property type="evidence" value="ECO:0007669"/>
    <property type="project" value="UniProtKB-EC"/>
</dbReference>
<dbReference type="KEGG" id="fbe:FF125_06205"/>
<evidence type="ECO:0000259" key="9">
    <source>
        <dbReference type="Pfam" id="PF02837"/>
    </source>
</evidence>
<dbReference type="SUPFAM" id="SSF51445">
    <property type="entry name" value="(Trans)glycosidases"/>
    <property type="match status" value="1"/>
</dbReference>
<keyword evidence="11" id="KW-1185">Reference proteome</keyword>
<dbReference type="GO" id="GO:0019391">
    <property type="term" value="P:glucuronoside catabolic process"/>
    <property type="evidence" value="ECO:0007669"/>
    <property type="project" value="TreeGrafter"/>
</dbReference>
<evidence type="ECO:0000256" key="6">
    <source>
        <dbReference type="SAM" id="SignalP"/>
    </source>
</evidence>
<dbReference type="OrthoDB" id="9801077at2"/>
<evidence type="ECO:0000313" key="10">
    <source>
        <dbReference type="EMBL" id="QCX38039.1"/>
    </source>
</evidence>
<feature type="domain" description="Glycosyl hydrolases family 2 sugar binding" evidence="9">
    <location>
        <begin position="99"/>
        <end position="208"/>
    </location>
</feature>
<evidence type="ECO:0000259" key="7">
    <source>
        <dbReference type="Pfam" id="PF00703"/>
    </source>
</evidence>
<dbReference type="Gene3D" id="3.20.20.80">
    <property type="entry name" value="Glycosidases"/>
    <property type="match status" value="1"/>
</dbReference>
<feature type="signal peptide" evidence="6">
    <location>
        <begin position="1"/>
        <end position="21"/>
    </location>
</feature>
<dbReference type="Proteomes" id="UP000306229">
    <property type="component" value="Chromosome"/>
</dbReference>
<dbReference type="InterPro" id="IPR036156">
    <property type="entry name" value="Beta-gal/glucu_dom_sf"/>
</dbReference>
<dbReference type="InterPro" id="IPR013783">
    <property type="entry name" value="Ig-like_fold"/>
</dbReference>
<evidence type="ECO:0000313" key="11">
    <source>
        <dbReference type="Proteomes" id="UP000306229"/>
    </source>
</evidence>
<dbReference type="EMBL" id="CP040749">
    <property type="protein sequence ID" value="QCX38039.1"/>
    <property type="molecule type" value="Genomic_DNA"/>
</dbReference>
<keyword evidence="6" id="KW-0732">Signal</keyword>
<dbReference type="Pfam" id="PF00703">
    <property type="entry name" value="Glyco_hydro_2"/>
    <property type="match status" value="1"/>
</dbReference>
<feature type="chain" id="PRO_5023095111" description="Beta-glucuronidase" evidence="6">
    <location>
        <begin position="22"/>
        <end position="601"/>
    </location>
</feature>
<dbReference type="InterPro" id="IPR006102">
    <property type="entry name" value="Ig-like_GH2"/>
</dbReference>
<evidence type="ECO:0000256" key="2">
    <source>
        <dbReference type="ARBA" id="ARBA00012761"/>
    </source>
</evidence>
<dbReference type="Pfam" id="PF02837">
    <property type="entry name" value="Glyco_hydro_2_N"/>
    <property type="match status" value="1"/>
</dbReference>
<dbReference type="GO" id="GO:0030246">
    <property type="term" value="F:carbohydrate binding"/>
    <property type="evidence" value="ECO:0007669"/>
    <property type="project" value="TreeGrafter"/>
</dbReference>
<dbReference type="GO" id="GO:0005975">
    <property type="term" value="P:carbohydrate metabolic process"/>
    <property type="evidence" value="ECO:0007669"/>
    <property type="project" value="InterPro"/>
</dbReference>
<dbReference type="InterPro" id="IPR006104">
    <property type="entry name" value="Glyco_hydro_2_N"/>
</dbReference>
<gene>
    <name evidence="10" type="ORF">FF125_06205</name>
</gene>
<dbReference type="InterPro" id="IPR023232">
    <property type="entry name" value="Glyco_hydro_2_AS"/>
</dbReference>
<dbReference type="InterPro" id="IPR008979">
    <property type="entry name" value="Galactose-bd-like_sf"/>
</dbReference>
<keyword evidence="4" id="KW-0378">Hydrolase</keyword>
<feature type="domain" description="Glycoside hydrolase family 2 catalytic" evidence="8">
    <location>
        <begin position="302"/>
        <end position="597"/>
    </location>
</feature>
<dbReference type="PROSITE" id="PS00608">
    <property type="entry name" value="GLYCOSYL_HYDROL_F2_2"/>
    <property type="match status" value="1"/>
</dbReference>
<dbReference type="PANTHER" id="PTHR10066:SF67">
    <property type="entry name" value="BETA-GLUCURONIDASE"/>
    <property type="match status" value="1"/>
</dbReference>
<evidence type="ECO:0000256" key="3">
    <source>
        <dbReference type="ARBA" id="ARBA00016205"/>
    </source>
</evidence>
<dbReference type="RefSeq" id="WP_138948949.1">
    <property type="nucleotide sequence ID" value="NZ_CP040749.1"/>
</dbReference>
<comment type="similarity">
    <text evidence="1">Belongs to the glycosyl hydrolase 2 family.</text>
</comment>
<accession>A0A5B7TMJ4</accession>
<protein>
    <recommendedName>
        <fullName evidence="3">Beta-glucuronidase</fullName>
        <ecNumber evidence="2">3.2.1.31</ecNumber>
    </recommendedName>
</protein>
<evidence type="ECO:0000256" key="5">
    <source>
        <dbReference type="ARBA" id="ARBA00023295"/>
    </source>
</evidence>
<sequence length="601" mass="69186">MKLIKSILIVFVIILNTPLTAQETGFSDLLQNIDSREKIELNGMWDIIVDPLENGYYNHRLQVKDDGYFKNKKMESPSDLIEYNFDTSSQLMVPGDWNTQMDKLYYYEGTVWYKKDFNYTIDSNELAFLYFEAVNYEAIVYLNGERIGSHVGGYTPFQFEVTDKLKEGNNFVVVKVDNKRKKENVPTVNQDWWNYGGITRSVHLVKTPISHIADYSIQLPKGNTKTIEGWVSVKNGKDGDAVNVSIPELKKNVNTVVQNGIAKFSMKTKPVLWEPENPKTYEVILKTATDKITDQIGFRTIETKGTKILLNGKDIFLKGISIHEEAPFKTGRVVSKEECKILLDWAKELGCNFIRLAHYPHSETMVREAEKMGFIIWSEIPVYWTIQFENKDTYANAKNQLTEMISRDKNRAAIVLWSMANETPESEARLSFIENLVEQARELDNTRLITAALDTQGYGKDENLIEDPLGKAVDVIGINNYCGWYAGSTESCSKLKWASTYNKPMIMSEVGGGALYGLHGEKNERWTEEYQAEVYRTNIEMMRNIDFLAGLSPWILMDFRSSRRPLKRIQDDFNRKGLISEQGMKKQAFFILRDYYLNENN</sequence>
<dbReference type="PRINTS" id="PR00132">
    <property type="entry name" value="GLHYDRLASE2"/>
</dbReference>
<dbReference type="SUPFAM" id="SSF49303">
    <property type="entry name" value="beta-Galactosidase/glucuronidase domain"/>
    <property type="match status" value="1"/>
</dbReference>
<dbReference type="PANTHER" id="PTHR10066">
    <property type="entry name" value="BETA-GLUCURONIDASE"/>
    <property type="match status" value="1"/>
</dbReference>
<reference evidence="10 11" key="1">
    <citation type="submission" date="2019-05" db="EMBL/GenBank/DDBJ databases">
        <title>Algicella ahnfeltiae gen. nov., sp. nov., a novel marine bacterium of the family Flavobacteriaceae isolated from a red alga.</title>
        <authorList>
            <person name="Nedashkovskaya O.I."/>
            <person name="Kukhlevskiy A.D."/>
            <person name="Kim S.-G."/>
            <person name="Zhukova N.V."/>
            <person name="Mikhailov V.V."/>
        </authorList>
    </citation>
    <scope>NUCLEOTIDE SEQUENCE [LARGE SCALE GENOMIC DNA]</scope>
    <source>
        <strain evidence="10 11">10Alg115</strain>
    </source>
</reference>
<proteinExistence type="inferred from homology"/>
<dbReference type="AlphaFoldDB" id="A0A5B7TMJ4"/>
<dbReference type="EC" id="3.2.1.31" evidence="2"/>
<evidence type="ECO:0000256" key="4">
    <source>
        <dbReference type="ARBA" id="ARBA00022801"/>
    </source>
</evidence>
<dbReference type="InterPro" id="IPR006101">
    <property type="entry name" value="Glyco_hydro_2"/>
</dbReference>
<dbReference type="Gene3D" id="2.60.120.260">
    <property type="entry name" value="Galactose-binding domain-like"/>
    <property type="match status" value="1"/>
</dbReference>
<keyword evidence="5" id="KW-0326">Glycosidase</keyword>
<feature type="domain" description="Glycoside hydrolase family 2 immunoglobulin-like beta-sandwich" evidence="7">
    <location>
        <begin position="211"/>
        <end position="299"/>
    </location>
</feature>
<dbReference type="SUPFAM" id="SSF49785">
    <property type="entry name" value="Galactose-binding domain-like"/>
    <property type="match status" value="1"/>
</dbReference>
<organism evidence="10 11">
    <name type="scientific">Aureibaculum algae</name>
    <dbReference type="NCBI Taxonomy" id="2584122"/>
    <lineage>
        <taxon>Bacteria</taxon>
        <taxon>Pseudomonadati</taxon>
        <taxon>Bacteroidota</taxon>
        <taxon>Flavobacteriia</taxon>
        <taxon>Flavobacteriales</taxon>
        <taxon>Flavobacteriaceae</taxon>
        <taxon>Aureibaculum</taxon>
    </lineage>
</organism>
<dbReference type="InterPro" id="IPR006103">
    <property type="entry name" value="Glyco_hydro_2_cat"/>
</dbReference>
<evidence type="ECO:0000256" key="1">
    <source>
        <dbReference type="ARBA" id="ARBA00007401"/>
    </source>
</evidence>
<name>A0A5B7TMJ4_9FLAO</name>